<sequence length="221" mass="25500">MIDDYKGVDEDFLRTPVELFKSHIFELFRKGFIPRTTEEYINSDDDKLSFCINIEGNYNINDHAMKFLNDLGIPITLFYYYNTDVLNNAPLDLSHLYKDGPYDRASYGYSAMNGVILENSDLETINKSIPLGISPFKSWSFSDYSNEALVRLIANKQYKKIYRSVDGHSLTELPQFTTSYNEVPDDVVVYDQIDVSSLPIEDFRLLISPKGPSILSKIWRK</sequence>
<protein>
    <submittedName>
        <fullName evidence="1">Carbohydrate esterase</fullName>
    </submittedName>
</protein>
<evidence type="ECO:0000313" key="1">
    <source>
        <dbReference type="EMBL" id="BES79957.1"/>
    </source>
</evidence>
<evidence type="ECO:0000313" key="2">
    <source>
        <dbReference type="Proteomes" id="UP001304813"/>
    </source>
</evidence>
<accession>A0AA86J0Q0</accession>
<reference evidence="1 2" key="1">
    <citation type="submission" date="2023-09" db="EMBL/GenBank/DDBJ databases">
        <title>Analysis of phage genome (vB_Yru_GN1) of the bacterium (Yersinia ruckeri).</title>
        <authorList>
            <person name="Ganjoor M.S."/>
            <person name="Bouzari M."/>
            <person name="Soleimani-Delfan A."/>
        </authorList>
    </citation>
    <scope>NUCLEOTIDE SEQUENCE [LARGE SCALE GENOMIC DNA]</scope>
    <source>
        <strain evidence="2">vB_Yru_GN1</strain>
    </source>
</reference>
<proteinExistence type="predicted"/>
<keyword evidence="2" id="KW-1185">Reference proteome</keyword>
<dbReference type="Proteomes" id="UP001304813">
    <property type="component" value="Segment"/>
</dbReference>
<name>A0AA86J0Q0_9CAUD</name>
<dbReference type="EMBL" id="LC779065">
    <property type="protein sequence ID" value="BES79957.1"/>
    <property type="molecule type" value="Genomic_DNA"/>
</dbReference>
<organism evidence="1 2">
    <name type="scientific">Yersinia phage vB_Yru_GN1</name>
    <dbReference type="NCBI Taxonomy" id="3074381"/>
    <lineage>
        <taxon>Viruses</taxon>
        <taxon>Duplodnaviria</taxon>
        <taxon>Heunggongvirae</taxon>
        <taxon>Uroviricota</taxon>
        <taxon>Caudoviricetes</taxon>
        <taxon>Caudoviricetes incertae sedis</taxon>
        <taxon>Sepahanvirus</taxon>
        <taxon>Sepahanvirus vB-Yru-GN1</taxon>
    </lineage>
</organism>